<reference evidence="7" key="1">
    <citation type="journal article" date="2019" name="Int. J. Syst. Evol. Microbiol.">
        <title>The Global Catalogue of Microorganisms (GCM) 10K type strain sequencing project: providing services to taxonomists for standard genome sequencing and annotation.</title>
        <authorList>
            <consortium name="The Broad Institute Genomics Platform"/>
            <consortium name="The Broad Institute Genome Sequencing Center for Infectious Disease"/>
            <person name="Wu L."/>
            <person name="Ma J."/>
        </authorList>
    </citation>
    <scope>NUCLEOTIDE SEQUENCE [LARGE SCALE GENOMIC DNA]</scope>
    <source>
        <strain evidence="7">CGMCC 1.15399</strain>
    </source>
</reference>
<name>A0ABW4FYX9_9ACTN</name>
<evidence type="ECO:0000256" key="3">
    <source>
        <dbReference type="ARBA" id="ARBA00023163"/>
    </source>
</evidence>
<comment type="caution">
    <text evidence="6">The sequence shown here is derived from an EMBL/GenBank/DDBJ whole genome shotgun (WGS) entry which is preliminary data.</text>
</comment>
<feature type="DNA-binding region" description="H-T-H motif" evidence="4">
    <location>
        <begin position="47"/>
        <end position="66"/>
    </location>
</feature>
<dbReference type="Pfam" id="PF00440">
    <property type="entry name" value="TetR_N"/>
    <property type="match status" value="1"/>
</dbReference>
<dbReference type="PANTHER" id="PTHR30055">
    <property type="entry name" value="HTH-TYPE TRANSCRIPTIONAL REGULATOR RUTR"/>
    <property type="match status" value="1"/>
</dbReference>
<evidence type="ECO:0000256" key="2">
    <source>
        <dbReference type="ARBA" id="ARBA00023125"/>
    </source>
</evidence>
<evidence type="ECO:0000256" key="1">
    <source>
        <dbReference type="ARBA" id="ARBA00023015"/>
    </source>
</evidence>
<dbReference type="InterPro" id="IPR004111">
    <property type="entry name" value="Repressor_TetR_C"/>
</dbReference>
<dbReference type="Proteomes" id="UP001597097">
    <property type="component" value="Unassembled WGS sequence"/>
</dbReference>
<accession>A0ABW4FYX9</accession>
<evidence type="ECO:0000313" key="7">
    <source>
        <dbReference type="Proteomes" id="UP001597097"/>
    </source>
</evidence>
<feature type="domain" description="HTH tetR-type" evidence="5">
    <location>
        <begin position="24"/>
        <end position="84"/>
    </location>
</feature>
<dbReference type="EMBL" id="JBHUCM010000003">
    <property type="protein sequence ID" value="MFD1535743.1"/>
    <property type="molecule type" value="Genomic_DNA"/>
</dbReference>
<evidence type="ECO:0000256" key="4">
    <source>
        <dbReference type="PROSITE-ProRule" id="PRU00335"/>
    </source>
</evidence>
<dbReference type="PROSITE" id="PS50977">
    <property type="entry name" value="HTH_TETR_2"/>
    <property type="match status" value="1"/>
</dbReference>
<dbReference type="PANTHER" id="PTHR30055:SF151">
    <property type="entry name" value="TRANSCRIPTIONAL REGULATORY PROTEIN"/>
    <property type="match status" value="1"/>
</dbReference>
<evidence type="ECO:0000313" key="6">
    <source>
        <dbReference type="EMBL" id="MFD1535743.1"/>
    </source>
</evidence>
<evidence type="ECO:0000259" key="5">
    <source>
        <dbReference type="PROSITE" id="PS50977"/>
    </source>
</evidence>
<dbReference type="InterPro" id="IPR050109">
    <property type="entry name" value="HTH-type_TetR-like_transc_reg"/>
</dbReference>
<protein>
    <submittedName>
        <fullName evidence="6">TetR/AcrR family transcriptional regulator</fullName>
    </submittedName>
</protein>
<proteinExistence type="predicted"/>
<sequence>MGSNEDVPTPPWRKARKPVPLKPQLSQDLIVETGLRIMDAEGLDGLSMRRVAQELDTGPASLYAHVANKEELLELIYDRVLGEIRLAEPDPARWKEQLRDYAMEWYRVLGSHADVARAGLANIPTGPNALRISEHVFGMLIDAGMPPRDAALAVDRLALYISGDAFEGSLHFAKIRAAGLSMEEYFTTFVGTIESYYRSLPPERFPHITKHLDDLMAGDGRARFEYGLDLLLDGLEARMP</sequence>
<keyword evidence="2 4" id="KW-0238">DNA-binding</keyword>
<keyword evidence="3" id="KW-0804">Transcription</keyword>
<gene>
    <name evidence="6" type="ORF">ACFSJ0_01780</name>
</gene>
<keyword evidence="7" id="KW-1185">Reference proteome</keyword>
<keyword evidence="1" id="KW-0805">Transcription regulation</keyword>
<organism evidence="6 7">
    <name type="scientific">Nonomuraea guangzhouensis</name>
    <dbReference type="NCBI Taxonomy" id="1291555"/>
    <lineage>
        <taxon>Bacteria</taxon>
        <taxon>Bacillati</taxon>
        <taxon>Actinomycetota</taxon>
        <taxon>Actinomycetes</taxon>
        <taxon>Streptosporangiales</taxon>
        <taxon>Streptosporangiaceae</taxon>
        <taxon>Nonomuraea</taxon>
    </lineage>
</organism>
<dbReference type="RefSeq" id="WP_219536279.1">
    <property type="nucleotide sequence ID" value="NZ_JAHKRM010000029.1"/>
</dbReference>
<dbReference type="InterPro" id="IPR001647">
    <property type="entry name" value="HTH_TetR"/>
</dbReference>
<dbReference type="Pfam" id="PF02909">
    <property type="entry name" value="TetR_C_1"/>
    <property type="match status" value="1"/>
</dbReference>